<dbReference type="RefSeq" id="WP_272004407.1">
    <property type="nucleotide sequence ID" value="NZ_JAQNDN010000019.1"/>
</dbReference>
<dbReference type="Proteomes" id="UP001217838">
    <property type="component" value="Unassembled WGS sequence"/>
</dbReference>
<proteinExistence type="predicted"/>
<accession>A0ABT5BEI4</accession>
<keyword evidence="2" id="KW-1185">Reference proteome</keyword>
<sequence>MHDRQRPTVEQREHVDIGPKAMLRRITAVAAVMLAFAVTGCADTSECRVVESRTLADSEKSPQGTSASEVLGMAKAHTGAFTWDLTLDGENPTNGDPEAMVTVEVAVERAAGKARHVVTEQVGSTEQNSGCGANLYVPVRLSITTSDGALQDEFAGDLVFGAERPGVPWIDVPFAFEELSGALRPTRAGSSGEVFAAFGPAPRGTIAVVHEAREDGSAIENWSIAGHWGDVSIGE</sequence>
<protein>
    <recommendedName>
        <fullName evidence="3">Lipoprotein</fullName>
    </recommendedName>
</protein>
<evidence type="ECO:0008006" key="3">
    <source>
        <dbReference type="Google" id="ProtNLM"/>
    </source>
</evidence>
<comment type="caution">
    <text evidence="1">The sequence shown here is derived from an EMBL/GenBank/DDBJ whole genome shotgun (WGS) entry which is preliminary data.</text>
</comment>
<organism evidence="1 2">
    <name type="scientific">Nannocystis radixulma</name>
    <dbReference type="NCBI Taxonomy" id="2995305"/>
    <lineage>
        <taxon>Bacteria</taxon>
        <taxon>Pseudomonadati</taxon>
        <taxon>Myxococcota</taxon>
        <taxon>Polyangia</taxon>
        <taxon>Nannocystales</taxon>
        <taxon>Nannocystaceae</taxon>
        <taxon>Nannocystis</taxon>
    </lineage>
</organism>
<gene>
    <name evidence="1" type="ORF">POL58_32720</name>
</gene>
<name>A0ABT5BEI4_9BACT</name>
<reference evidence="1 2" key="1">
    <citation type="submission" date="2022-11" db="EMBL/GenBank/DDBJ databases">
        <title>Minimal conservation of predation-associated metabolite biosynthetic gene clusters underscores biosynthetic potential of Myxococcota including descriptions for ten novel species: Archangium lansinium sp. nov., Myxococcus landrumus sp. nov., Nannocystis bai.</title>
        <authorList>
            <person name="Ahearne A."/>
            <person name="Stevens C."/>
            <person name="Dowd S."/>
        </authorList>
    </citation>
    <scope>NUCLEOTIDE SEQUENCE [LARGE SCALE GENOMIC DNA]</scope>
    <source>
        <strain evidence="1 2">NCELM</strain>
    </source>
</reference>
<evidence type="ECO:0000313" key="2">
    <source>
        <dbReference type="Proteomes" id="UP001217838"/>
    </source>
</evidence>
<evidence type="ECO:0000313" key="1">
    <source>
        <dbReference type="EMBL" id="MDC0672560.1"/>
    </source>
</evidence>
<dbReference type="EMBL" id="JAQNDN010000019">
    <property type="protein sequence ID" value="MDC0672560.1"/>
    <property type="molecule type" value="Genomic_DNA"/>
</dbReference>